<dbReference type="SMART" id="SM00044">
    <property type="entry name" value="CYCc"/>
    <property type="match status" value="1"/>
</dbReference>
<feature type="transmembrane region" description="Helical" evidence="15">
    <location>
        <begin position="28"/>
        <end position="49"/>
    </location>
</feature>
<evidence type="ECO:0000256" key="14">
    <source>
        <dbReference type="RuleBase" id="RU000405"/>
    </source>
</evidence>
<dbReference type="EC" id="4.6.1.1" evidence="4"/>
<comment type="cofactor">
    <cofactor evidence="2">
        <name>Mg(2+)</name>
        <dbReference type="ChEBI" id="CHEBI:18420"/>
    </cofactor>
</comment>
<keyword evidence="10 15" id="KW-1133">Transmembrane helix</keyword>
<dbReference type="GO" id="GO:0005524">
    <property type="term" value="F:ATP binding"/>
    <property type="evidence" value="ECO:0007669"/>
    <property type="project" value="UniProtKB-KW"/>
</dbReference>
<protein>
    <recommendedName>
        <fullName evidence="4">adenylate cyclase</fullName>
        <ecNumber evidence="4">4.6.1.1</ecNumber>
    </recommendedName>
</protein>
<keyword evidence="5 15" id="KW-0812">Transmembrane</keyword>
<dbReference type="InterPro" id="IPR018297">
    <property type="entry name" value="A/G_cyclase_CS"/>
</dbReference>
<dbReference type="FunFam" id="3.30.70.1230:FF:000032">
    <property type="entry name" value="Adenylyl cyclase 78C"/>
    <property type="match status" value="1"/>
</dbReference>
<dbReference type="OrthoDB" id="10035433at2759"/>
<evidence type="ECO:0000259" key="16">
    <source>
        <dbReference type="PROSITE" id="PS50125"/>
    </source>
</evidence>
<keyword evidence="11" id="KW-0115">cAMP biosynthesis</keyword>
<dbReference type="PANTHER" id="PTHR45627:SF12">
    <property type="entry name" value="ADENYLATE CYCLASE TYPE 2"/>
    <property type="match status" value="1"/>
</dbReference>
<evidence type="ECO:0000256" key="9">
    <source>
        <dbReference type="ARBA" id="ARBA00022842"/>
    </source>
</evidence>
<dbReference type="GO" id="GO:0007193">
    <property type="term" value="P:adenylate cyclase-inhibiting G protein-coupled receptor signaling pathway"/>
    <property type="evidence" value="ECO:0007669"/>
    <property type="project" value="TreeGrafter"/>
</dbReference>
<name>A0A3S3PK69_9ACAR</name>
<comment type="subcellular location">
    <subcellularLocation>
        <location evidence="3">Membrane</location>
        <topology evidence="3">Multi-pass membrane protein</topology>
    </subcellularLocation>
</comment>
<evidence type="ECO:0000256" key="8">
    <source>
        <dbReference type="ARBA" id="ARBA00022840"/>
    </source>
</evidence>
<dbReference type="GO" id="GO:0035556">
    <property type="term" value="P:intracellular signal transduction"/>
    <property type="evidence" value="ECO:0007669"/>
    <property type="project" value="InterPro"/>
</dbReference>
<dbReference type="PROSITE" id="PS00452">
    <property type="entry name" value="GUANYLATE_CYCLASE_1"/>
    <property type="match status" value="1"/>
</dbReference>
<evidence type="ECO:0000256" key="6">
    <source>
        <dbReference type="ARBA" id="ARBA00022723"/>
    </source>
</evidence>
<keyword evidence="12 15" id="KW-0472">Membrane</keyword>
<feature type="transmembrane region" description="Helical" evidence="15">
    <location>
        <begin position="163"/>
        <end position="179"/>
    </location>
</feature>
<evidence type="ECO:0000256" key="1">
    <source>
        <dbReference type="ARBA" id="ARBA00001593"/>
    </source>
</evidence>
<dbReference type="GO" id="GO:0046872">
    <property type="term" value="F:metal ion binding"/>
    <property type="evidence" value="ECO:0007669"/>
    <property type="project" value="UniProtKB-KW"/>
</dbReference>
<dbReference type="Gene3D" id="3.30.70.1230">
    <property type="entry name" value="Nucleotide cyclase"/>
    <property type="match status" value="1"/>
</dbReference>
<dbReference type="GO" id="GO:0005886">
    <property type="term" value="C:plasma membrane"/>
    <property type="evidence" value="ECO:0007669"/>
    <property type="project" value="TreeGrafter"/>
</dbReference>
<keyword evidence="7" id="KW-0547">Nucleotide-binding</keyword>
<proteinExistence type="inferred from homology"/>
<evidence type="ECO:0000256" key="13">
    <source>
        <dbReference type="ARBA" id="ARBA00023239"/>
    </source>
</evidence>
<keyword evidence="6" id="KW-0479">Metal-binding</keyword>
<keyword evidence="13 14" id="KW-0456">Lyase</keyword>
<evidence type="ECO:0000256" key="5">
    <source>
        <dbReference type="ARBA" id="ARBA00022692"/>
    </source>
</evidence>
<evidence type="ECO:0000256" key="11">
    <source>
        <dbReference type="ARBA" id="ARBA00022998"/>
    </source>
</evidence>
<dbReference type="GO" id="GO:0006171">
    <property type="term" value="P:cAMP biosynthetic process"/>
    <property type="evidence" value="ECO:0007669"/>
    <property type="project" value="UniProtKB-KW"/>
</dbReference>
<evidence type="ECO:0000256" key="3">
    <source>
        <dbReference type="ARBA" id="ARBA00004141"/>
    </source>
</evidence>
<keyword evidence="9" id="KW-0460">Magnesium</keyword>
<evidence type="ECO:0000313" key="18">
    <source>
        <dbReference type="Proteomes" id="UP000285301"/>
    </source>
</evidence>
<comment type="caution">
    <text evidence="17">The sequence shown here is derived from an EMBL/GenBank/DDBJ whole genome shotgun (WGS) entry which is preliminary data.</text>
</comment>
<evidence type="ECO:0000256" key="2">
    <source>
        <dbReference type="ARBA" id="ARBA00001946"/>
    </source>
</evidence>
<gene>
    <name evidence="17" type="ORF">B4U79_08389</name>
</gene>
<evidence type="ECO:0000256" key="10">
    <source>
        <dbReference type="ARBA" id="ARBA00022989"/>
    </source>
</evidence>
<dbReference type="GO" id="GO:0007189">
    <property type="term" value="P:adenylate cyclase-activating G protein-coupled receptor signaling pathway"/>
    <property type="evidence" value="ECO:0007669"/>
    <property type="project" value="TreeGrafter"/>
</dbReference>
<dbReference type="Pfam" id="PF00211">
    <property type="entry name" value="Guanylate_cyc"/>
    <property type="match status" value="1"/>
</dbReference>
<dbReference type="CDD" id="cd07302">
    <property type="entry name" value="CHD"/>
    <property type="match status" value="1"/>
</dbReference>
<evidence type="ECO:0000256" key="15">
    <source>
        <dbReference type="SAM" id="Phobius"/>
    </source>
</evidence>
<dbReference type="InterPro" id="IPR001054">
    <property type="entry name" value="A/G_cyclase"/>
</dbReference>
<keyword evidence="8" id="KW-0067">ATP-binding</keyword>
<evidence type="ECO:0000256" key="4">
    <source>
        <dbReference type="ARBA" id="ARBA00012201"/>
    </source>
</evidence>
<sequence length="442" mass="49864">MPKSPSNVNNEEENSYNISISINRCLRLTLSMVAIVFVSATNILSVALLGCDQINELIDIQYTFDDLQSGSTNMPTVDRNDRSGGGNSVNSTMHFTTLECETLREEYLRISPLFTLITICTIIHFNFFVKLISASLYLTLFTVFRIAFDGSRADFERHLKSELVYLNFFILVILLLNILDREVEQTARSDFLWRAKLRVEQDEVETMGGINKILLENILPAHVAQHFLIKTIPTNELYAEKYNSVAVMFASIPNYTEFYDENDINKQGLECLRLLNEIICDFDKILLKPKFSCIEKIKTIGSTYMAAAGLLPGRESMDASSKTDKEGHFACVMVEFSLCLMAVLEQINRESFQRFKLRVGLNSGPVIAGVVGAQKPQYDIWGNTVNVASRMDSCGIIGKIQLLQENGYDCQCRGKIQVKGKGDLVTYFVQTSYDGKHKGSHY</sequence>
<comment type="catalytic activity">
    <reaction evidence="1">
        <text>ATP = 3',5'-cyclic AMP + diphosphate</text>
        <dbReference type="Rhea" id="RHEA:15389"/>
        <dbReference type="ChEBI" id="CHEBI:30616"/>
        <dbReference type="ChEBI" id="CHEBI:33019"/>
        <dbReference type="ChEBI" id="CHEBI:58165"/>
        <dbReference type="EC" id="4.6.1.1"/>
    </reaction>
</comment>
<feature type="domain" description="Guanylate cyclase" evidence="16">
    <location>
        <begin position="246"/>
        <end position="392"/>
    </location>
</feature>
<dbReference type="STRING" id="1965070.A0A3S3PK69"/>
<dbReference type="SUPFAM" id="SSF55073">
    <property type="entry name" value="Nucleotide cyclase"/>
    <property type="match status" value="1"/>
</dbReference>
<evidence type="ECO:0000256" key="12">
    <source>
        <dbReference type="ARBA" id="ARBA00023136"/>
    </source>
</evidence>
<dbReference type="AlphaFoldDB" id="A0A3S3PK69"/>
<comment type="similarity">
    <text evidence="14">Belongs to the adenylyl cyclase class-4/guanylyl cyclase family.</text>
</comment>
<reference evidence="17 18" key="1">
    <citation type="journal article" date="2018" name="Gigascience">
        <title>Genomes of trombidid mites reveal novel predicted allergens and laterally-transferred genes associated with secondary metabolism.</title>
        <authorList>
            <person name="Dong X."/>
            <person name="Chaisiri K."/>
            <person name="Xia D."/>
            <person name="Armstrong S.D."/>
            <person name="Fang Y."/>
            <person name="Donnelly M.J."/>
            <person name="Kadowaki T."/>
            <person name="McGarry J.W."/>
            <person name="Darby A.C."/>
            <person name="Makepeace B.L."/>
        </authorList>
    </citation>
    <scope>NUCLEOTIDE SEQUENCE [LARGE SCALE GENOMIC DNA]</scope>
    <source>
        <strain evidence="17">UoL-WK</strain>
    </source>
</reference>
<dbReference type="InterPro" id="IPR029787">
    <property type="entry name" value="Nucleotide_cyclase"/>
</dbReference>
<evidence type="ECO:0000313" key="17">
    <source>
        <dbReference type="EMBL" id="RWS16946.1"/>
    </source>
</evidence>
<accession>A0A3S3PK69</accession>
<keyword evidence="18" id="KW-1185">Reference proteome</keyword>
<dbReference type="EMBL" id="NCKU01000143">
    <property type="protein sequence ID" value="RWS16946.1"/>
    <property type="molecule type" value="Genomic_DNA"/>
</dbReference>
<feature type="transmembrane region" description="Helical" evidence="15">
    <location>
        <begin position="113"/>
        <end position="143"/>
    </location>
</feature>
<dbReference type="Proteomes" id="UP000285301">
    <property type="component" value="Unassembled WGS sequence"/>
</dbReference>
<organism evidence="17 18">
    <name type="scientific">Dinothrombium tinctorium</name>
    <dbReference type="NCBI Taxonomy" id="1965070"/>
    <lineage>
        <taxon>Eukaryota</taxon>
        <taxon>Metazoa</taxon>
        <taxon>Ecdysozoa</taxon>
        <taxon>Arthropoda</taxon>
        <taxon>Chelicerata</taxon>
        <taxon>Arachnida</taxon>
        <taxon>Acari</taxon>
        <taxon>Acariformes</taxon>
        <taxon>Trombidiformes</taxon>
        <taxon>Prostigmata</taxon>
        <taxon>Anystina</taxon>
        <taxon>Parasitengona</taxon>
        <taxon>Trombidioidea</taxon>
        <taxon>Trombidiidae</taxon>
        <taxon>Dinothrombium</taxon>
    </lineage>
</organism>
<dbReference type="GO" id="GO:0004016">
    <property type="term" value="F:adenylate cyclase activity"/>
    <property type="evidence" value="ECO:0007669"/>
    <property type="project" value="UniProtKB-EC"/>
</dbReference>
<dbReference type="PANTHER" id="PTHR45627">
    <property type="entry name" value="ADENYLATE CYCLASE TYPE 1"/>
    <property type="match status" value="1"/>
</dbReference>
<dbReference type="PROSITE" id="PS50125">
    <property type="entry name" value="GUANYLATE_CYCLASE_2"/>
    <property type="match status" value="1"/>
</dbReference>
<evidence type="ECO:0000256" key="7">
    <source>
        <dbReference type="ARBA" id="ARBA00022741"/>
    </source>
</evidence>